<dbReference type="EMBL" id="MW394391">
    <property type="protein sequence ID" value="QQV92029.1"/>
    <property type="molecule type" value="Genomic_DNA"/>
</dbReference>
<accession>A0A7U0GB93</accession>
<evidence type="ECO:0000313" key="1">
    <source>
        <dbReference type="EMBL" id="QQV92029.1"/>
    </source>
</evidence>
<keyword evidence="2" id="KW-1185">Reference proteome</keyword>
<reference evidence="1 2" key="1">
    <citation type="submission" date="2020-12" db="EMBL/GenBank/DDBJ databases">
        <title>Genomic characterization of four novel bacteriophages infecting Klebsiella pneumoniae.</title>
        <authorList>
            <person name="Estrada Bonilla B."/>
            <person name="Costa A.R."/>
            <person name="van Rossum T."/>
            <person name="Hagedoorn S."/>
            <person name="Wallinga H."/>
            <person name="Xiao M."/>
            <person name="Song W."/>
            <person name="Haas P.-J."/>
            <person name="Nobrega F.L."/>
            <person name="Brouns S.J.J."/>
        </authorList>
    </citation>
    <scope>NUCLEOTIDE SEQUENCE [LARGE SCALE GENOMIC DNA]</scope>
</reference>
<gene>
    <name evidence="1" type="ORF">vBKpMFBKp24_206</name>
</gene>
<organism evidence="1 2">
    <name type="scientific">Klebsiella phage vB_KpM_FBKp24</name>
    <dbReference type="NCBI Taxonomy" id="2801834"/>
    <lineage>
        <taxon>Viruses</taxon>
        <taxon>Duplodnaviria</taxon>
        <taxon>Heunggongvirae</taxon>
        <taxon>Uroviricota</taxon>
        <taxon>Caudoviricetes</taxon>
        <taxon>Chimalliviridae</taxon>
        <taxon>Maaswegvirus</taxon>
        <taxon>Maaswegvirus Kp24</taxon>
    </lineage>
</organism>
<proteinExistence type="predicted"/>
<evidence type="ECO:0000313" key="2">
    <source>
        <dbReference type="Proteomes" id="UP000596381"/>
    </source>
</evidence>
<protein>
    <submittedName>
        <fullName evidence="1">Uncharacterized protein</fullName>
    </submittedName>
</protein>
<name>A0A7U0GB93_9CAUD</name>
<sequence length="562" mass="63797">MSEQIVASNETVVAEDRFYDSLVDIIEHNLSLFDIDDDIYKVDVEASTGKSLYQHYLSLFPEEQRQQYRCKTCERWLNKFGQYVTIDDGVAKSLAFDIDIEAEGEPHTNAYAMVKALNRIVARCPVTDIVVENVADYSLKHSGKFRHFNGKLNCASTALIFTYDNDEERLGKEAEGRELVRILRSGLTRWAPETVQRAVELFEHGELKHITKFANRFKTWAKLHREFNATKNNNIKNNLVWEAMNFDNKDIIHFHTTVVGVLMDDIQSGHEQYAIRKFRESIEGVNYMRATEAPTEEQLEKAKTLVKTLGIESAFRRRFALVSDIQEWVWQPTATAKETEEVGSIFDGLKTKEEKVAPAKRVVDGGAISLMQFMVEVLPKAQSLTVEFHNAGYSRFNTVQMTDRVVVDAKPIHRWDSEEKRNSVSCYSYQGGSRLMNWTDATGPVKVVGITLSPQAWGGKETFTYNTPDHGMILVLEGFKDKNSNQSALFAEELTHELRDVRRVVEAFSQANKLEEVEGSVAAGIQIPGNTGVEIYRSTGPFNLVAEMADGATVRYSLTRHY</sequence>
<dbReference type="Proteomes" id="UP000596381">
    <property type="component" value="Segment"/>
</dbReference>